<dbReference type="PANTHER" id="PTHR24251:SF37">
    <property type="entry name" value="CUB DOMAIN-CONTAINING PROTEIN"/>
    <property type="match status" value="1"/>
</dbReference>
<proteinExistence type="predicted"/>
<accession>A0A3M6UWA2</accession>
<dbReference type="InterPro" id="IPR000859">
    <property type="entry name" value="CUB_dom"/>
</dbReference>
<keyword evidence="1" id="KW-0677">Repeat</keyword>
<protein>
    <recommendedName>
        <fullName evidence="6">CUB domain-containing protein</fullName>
    </recommendedName>
</protein>
<dbReference type="SUPFAM" id="SSF49854">
    <property type="entry name" value="Spermadhesin, CUB domain"/>
    <property type="match status" value="2"/>
</dbReference>
<sequence>MVFWEERQKTNLVRVVGFTVLALLLKEGTCDSICPNGLINITASSGSLIYPSSGNYGVNETKCWKIEVPDTYAAIGFRFYKFDLERCENCKCDHFQSGVTYNNLDVQSKSCGRYSFNYLYEYLWFVDWSGGISSSVSGSTAYIRFVSDDTEHYSGFNLTFIGGSSAGRQVQIDFVSFNLEDSADCQNDYVEFRDAYVVLGDPKSISGEYGPILTNRLCGSTKPSSIQSQGNIVWVQFKSNSNSTTVYKGFKATFKAGQGRLFVSSPLTLLLLSALLVVASKNSVL</sequence>
<feature type="signal peptide" evidence="5">
    <location>
        <begin position="1"/>
        <end position="30"/>
    </location>
</feature>
<name>A0A3M6UWA2_POCDA</name>
<keyword evidence="4" id="KW-0812">Transmembrane</keyword>
<dbReference type="AlphaFoldDB" id="A0A3M6UWA2"/>
<dbReference type="PROSITE" id="PS01180">
    <property type="entry name" value="CUB"/>
    <property type="match status" value="1"/>
</dbReference>
<dbReference type="SMART" id="SM00042">
    <property type="entry name" value="CUB"/>
    <property type="match status" value="1"/>
</dbReference>
<evidence type="ECO:0000256" key="5">
    <source>
        <dbReference type="SAM" id="SignalP"/>
    </source>
</evidence>
<dbReference type="Pfam" id="PF00431">
    <property type="entry name" value="CUB"/>
    <property type="match status" value="2"/>
</dbReference>
<gene>
    <name evidence="7" type="ORF">pdam_00015933</name>
</gene>
<dbReference type="Gene3D" id="2.60.120.290">
    <property type="entry name" value="Spermadhesin, CUB domain"/>
    <property type="match status" value="2"/>
</dbReference>
<dbReference type="InterPro" id="IPR035914">
    <property type="entry name" value="Sperma_CUB_dom_sf"/>
</dbReference>
<comment type="caution">
    <text evidence="7">The sequence shown here is derived from an EMBL/GenBank/DDBJ whole genome shotgun (WGS) entry which is preliminary data.</text>
</comment>
<keyword evidence="4" id="KW-1133">Transmembrane helix</keyword>
<evidence type="ECO:0000256" key="1">
    <source>
        <dbReference type="ARBA" id="ARBA00022737"/>
    </source>
</evidence>
<dbReference type="STRING" id="46731.A0A3M6UWA2"/>
<evidence type="ECO:0000256" key="2">
    <source>
        <dbReference type="ARBA" id="ARBA00023157"/>
    </source>
</evidence>
<dbReference type="OrthoDB" id="5977306at2759"/>
<keyword evidence="8" id="KW-1185">Reference proteome</keyword>
<evidence type="ECO:0000256" key="4">
    <source>
        <dbReference type="SAM" id="Phobius"/>
    </source>
</evidence>
<reference evidence="7 8" key="1">
    <citation type="journal article" date="2018" name="Sci. Rep.">
        <title>Comparative analysis of the Pocillopora damicornis genome highlights role of immune system in coral evolution.</title>
        <authorList>
            <person name="Cunning R."/>
            <person name="Bay R.A."/>
            <person name="Gillette P."/>
            <person name="Baker A.C."/>
            <person name="Traylor-Knowles N."/>
        </authorList>
    </citation>
    <scope>NUCLEOTIDE SEQUENCE [LARGE SCALE GENOMIC DNA]</scope>
    <source>
        <strain evidence="7">RSMAS</strain>
        <tissue evidence="7">Whole animal</tissue>
    </source>
</reference>
<evidence type="ECO:0000313" key="8">
    <source>
        <dbReference type="Proteomes" id="UP000275408"/>
    </source>
</evidence>
<evidence type="ECO:0000259" key="6">
    <source>
        <dbReference type="PROSITE" id="PS01180"/>
    </source>
</evidence>
<dbReference type="PANTHER" id="PTHR24251">
    <property type="entry name" value="OVOCHYMASE-RELATED"/>
    <property type="match status" value="1"/>
</dbReference>
<keyword evidence="5" id="KW-0732">Signal</keyword>
<dbReference type="Proteomes" id="UP000275408">
    <property type="component" value="Unassembled WGS sequence"/>
</dbReference>
<evidence type="ECO:0000256" key="3">
    <source>
        <dbReference type="PROSITE-ProRule" id="PRU00059"/>
    </source>
</evidence>
<feature type="chain" id="PRO_5018329423" description="CUB domain-containing protein" evidence="5">
    <location>
        <begin position="31"/>
        <end position="285"/>
    </location>
</feature>
<organism evidence="7 8">
    <name type="scientific">Pocillopora damicornis</name>
    <name type="common">Cauliflower coral</name>
    <name type="synonym">Millepora damicornis</name>
    <dbReference type="NCBI Taxonomy" id="46731"/>
    <lineage>
        <taxon>Eukaryota</taxon>
        <taxon>Metazoa</taxon>
        <taxon>Cnidaria</taxon>
        <taxon>Anthozoa</taxon>
        <taxon>Hexacorallia</taxon>
        <taxon>Scleractinia</taxon>
        <taxon>Astrocoeniina</taxon>
        <taxon>Pocilloporidae</taxon>
        <taxon>Pocillopora</taxon>
    </lineage>
</organism>
<feature type="transmembrane region" description="Helical" evidence="4">
    <location>
        <begin position="261"/>
        <end position="279"/>
    </location>
</feature>
<dbReference type="CDD" id="cd00041">
    <property type="entry name" value="CUB"/>
    <property type="match status" value="1"/>
</dbReference>
<evidence type="ECO:0000313" key="7">
    <source>
        <dbReference type="EMBL" id="RMX57976.1"/>
    </source>
</evidence>
<keyword evidence="4" id="KW-0472">Membrane</keyword>
<feature type="domain" description="CUB" evidence="6">
    <location>
        <begin position="111"/>
        <end position="257"/>
    </location>
</feature>
<comment type="caution">
    <text evidence="3">Lacks conserved residue(s) required for the propagation of feature annotation.</text>
</comment>
<keyword evidence="2" id="KW-1015">Disulfide bond</keyword>
<dbReference type="EMBL" id="RCHS01000557">
    <property type="protein sequence ID" value="RMX57976.1"/>
    <property type="molecule type" value="Genomic_DNA"/>
</dbReference>